<dbReference type="AlphaFoldDB" id="A0A3B1D1C1"/>
<dbReference type="GO" id="GO:0009032">
    <property type="term" value="F:thymidine phosphorylase activity"/>
    <property type="evidence" value="ECO:0007669"/>
    <property type="project" value="TreeGrafter"/>
</dbReference>
<dbReference type="InterPro" id="IPR017459">
    <property type="entry name" value="Glycosyl_Trfase_fam3_N_dom"/>
</dbReference>
<evidence type="ECO:0000256" key="3">
    <source>
        <dbReference type="ARBA" id="ARBA00022676"/>
    </source>
</evidence>
<gene>
    <name evidence="6" type="ORF">MNBD_NITROSPIRAE03-1525</name>
</gene>
<proteinExistence type="inferred from homology"/>
<dbReference type="EMBL" id="UOGI01000341">
    <property type="protein sequence ID" value="VAX34532.1"/>
    <property type="molecule type" value="Genomic_DNA"/>
</dbReference>
<keyword evidence="3 6" id="KW-0328">Glycosyltransferase</keyword>
<dbReference type="FunFam" id="3.40.1030.10:FF:000003">
    <property type="entry name" value="Pyrimidine-nucleoside phosphorylase"/>
    <property type="match status" value="1"/>
</dbReference>
<dbReference type="EC" id="2.4.2.2" evidence="6"/>
<dbReference type="InterPro" id="IPR036320">
    <property type="entry name" value="Glycosyl_Trfase_fam3_N_dom_sf"/>
</dbReference>
<organism evidence="6">
    <name type="scientific">hydrothermal vent metagenome</name>
    <dbReference type="NCBI Taxonomy" id="652676"/>
    <lineage>
        <taxon>unclassified sequences</taxon>
        <taxon>metagenomes</taxon>
        <taxon>ecological metagenomes</taxon>
    </lineage>
</organism>
<dbReference type="InterPro" id="IPR018090">
    <property type="entry name" value="Pyrmidine_PPas_bac/euk"/>
</dbReference>
<evidence type="ECO:0000313" key="6">
    <source>
        <dbReference type="EMBL" id="VAX34532.1"/>
    </source>
</evidence>
<evidence type="ECO:0000256" key="1">
    <source>
        <dbReference type="ARBA" id="ARBA00006915"/>
    </source>
</evidence>
<dbReference type="InterPro" id="IPR013102">
    <property type="entry name" value="PYNP_C"/>
</dbReference>
<name>A0A3B1D1C1_9ZZZZ</name>
<dbReference type="SUPFAM" id="SSF47648">
    <property type="entry name" value="Nucleoside phosphorylase/phosphoribosyltransferase N-terminal domain"/>
    <property type="match status" value="1"/>
</dbReference>
<dbReference type="GO" id="GO:0004645">
    <property type="term" value="F:1,4-alpha-oligoglucan phosphorylase activity"/>
    <property type="evidence" value="ECO:0007669"/>
    <property type="project" value="InterPro"/>
</dbReference>
<dbReference type="InterPro" id="IPR000053">
    <property type="entry name" value="Thymidine/pyrmidine_PPase"/>
</dbReference>
<comment type="similarity">
    <text evidence="1">Belongs to the thymidine/pyrimidine-nucleoside phosphorylase family.</text>
</comment>
<dbReference type="Pfam" id="PF00591">
    <property type="entry name" value="Glycos_transf_3"/>
    <property type="match status" value="1"/>
</dbReference>
<dbReference type="GO" id="GO:0006213">
    <property type="term" value="P:pyrimidine nucleoside metabolic process"/>
    <property type="evidence" value="ECO:0007669"/>
    <property type="project" value="InterPro"/>
</dbReference>
<dbReference type="GO" id="GO:0006206">
    <property type="term" value="P:pyrimidine nucleobase metabolic process"/>
    <property type="evidence" value="ECO:0007669"/>
    <property type="project" value="InterPro"/>
</dbReference>
<dbReference type="GO" id="GO:0005829">
    <property type="term" value="C:cytosol"/>
    <property type="evidence" value="ECO:0007669"/>
    <property type="project" value="TreeGrafter"/>
</dbReference>
<dbReference type="SUPFAM" id="SSF54680">
    <property type="entry name" value="Pyrimidine nucleoside phosphorylase C-terminal domain"/>
    <property type="match status" value="1"/>
</dbReference>
<dbReference type="Pfam" id="PF07831">
    <property type="entry name" value="PYNP_C"/>
    <property type="match status" value="1"/>
</dbReference>
<dbReference type="SMART" id="SM00941">
    <property type="entry name" value="PYNP_C"/>
    <property type="match status" value="1"/>
</dbReference>
<protein>
    <submittedName>
        <fullName evidence="6">Pyrimidine-nucleoside phosphorylase</fullName>
        <ecNumber evidence="6">2.4.2.2</ecNumber>
    </submittedName>
</protein>
<evidence type="ECO:0000256" key="4">
    <source>
        <dbReference type="ARBA" id="ARBA00022679"/>
    </source>
</evidence>
<dbReference type="InterPro" id="IPR036566">
    <property type="entry name" value="PYNP-like_C_sf"/>
</dbReference>
<dbReference type="PANTHER" id="PTHR10515:SF0">
    <property type="entry name" value="THYMIDINE PHOSPHORYLASE"/>
    <property type="match status" value="1"/>
</dbReference>
<accession>A0A3B1D1C1</accession>
<keyword evidence="4 6" id="KW-0808">Transferase</keyword>
<dbReference type="NCBIfam" id="TIGR02644">
    <property type="entry name" value="Y_phosphoryl"/>
    <property type="match status" value="1"/>
</dbReference>
<dbReference type="InterPro" id="IPR000312">
    <property type="entry name" value="Glycosyl_Trfase_fam3"/>
</dbReference>
<dbReference type="Pfam" id="PF02885">
    <property type="entry name" value="Glycos_trans_3N"/>
    <property type="match status" value="1"/>
</dbReference>
<sequence length="453" mass="48869">MHTYDIIKKKRDGGCLNKEEFQFLIKGYLSEEIPDYQVSAFLMASFLRGLNDEETISLTDVMLHTGHILDLTEMDDPRIDKHSTGGVGDKISIILAPLVAAAGVTVPMISGRGLGHTGGTLDKLESIPGFRTEMKITDFRNILWETGVAMMGQTEDIAPADKKLYALRDVTATVESIPLIASSIMSKKLAEGLNGLVLDVKVGSGAFMKTMEDAEALAAALSNTGNSFGVRTVAVITDMDEPLGRTVGNALEIKECINALKGRADKDLIEVTLTLGAWMLYLADWVEKAVDNPRTVVPRIKNIDEGALSEKRVELEELIGSGKALESFMEFVERQGGNSEIVANPSLLPGAAHIKPVQAGSGGYIQRVDAGKVGTASMLLGAGRQRLEDRIDHGAGIILNRKSGAVVQEGDTIAVLHYNDETNLAEAFQLVKDAFEVGAEPPEPKRMIKKVIL</sequence>
<evidence type="ECO:0000256" key="2">
    <source>
        <dbReference type="ARBA" id="ARBA00011738"/>
    </source>
</evidence>
<dbReference type="InterPro" id="IPR017872">
    <property type="entry name" value="Pyrmidine_PPase_CS"/>
</dbReference>
<dbReference type="Gene3D" id="3.90.1170.30">
    <property type="entry name" value="Pyrimidine nucleoside phosphorylase-like, C-terminal domain"/>
    <property type="match status" value="1"/>
</dbReference>
<dbReference type="PROSITE" id="PS00647">
    <property type="entry name" value="THYMID_PHOSPHORYLASE"/>
    <property type="match status" value="1"/>
</dbReference>
<feature type="domain" description="Pyrimidine nucleoside phosphorylase C-terminal" evidence="5">
    <location>
        <begin position="364"/>
        <end position="438"/>
    </location>
</feature>
<dbReference type="Gene3D" id="3.40.1030.10">
    <property type="entry name" value="Nucleoside phosphorylase/phosphoribosyltransferase catalytic domain"/>
    <property type="match status" value="1"/>
</dbReference>
<dbReference type="PANTHER" id="PTHR10515">
    <property type="entry name" value="THYMIDINE PHOSPHORYLASE"/>
    <property type="match status" value="1"/>
</dbReference>
<dbReference type="SUPFAM" id="SSF52418">
    <property type="entry name" value="Nucleoside phosphorylase/phosphoribosyltransferase catalytic domain"/>
    <property type="match status" value="1"/>
</dbReference>
<dbReference type="Gene3D" id="1.20.970.10">
    <property type="entry name" value="Transferase, Pyrimidine Nucleoside Phosphorylase, Chain C"/>
    <property type="match status" value="1"/>
</dbReference>
<comment type="subunit">
    <text evidence="2">Homodimer.</text>
</comment>
<dbReference type="InterPro" id="IPR035902">
    <property type="entry name" value="Nuc_phospho_transferase"/>
</dbReference>
<dbReference type="PIRSF" id="PIRSF000478">
    <property type="entry name" value="TP_PyNP"/>
    <property type="match status" value="1"/>
</dbReference>
<reference evidence="6" key="1">
    <citation type="submission" date="2018-06" db="EMBL/GenBank/DDBJ databases">
        <authorList>
            <person name="Zhirakovskaya E."/>
        </authorList>
    </citation>
    <scope>NUCLEOTIDE SEQUENCE</scope>
</reference>
<evidence type="ECO:0000259" key="5">
    <source>
        <dbReference type="SMART" id="SM00941"/>
    </source>
</evidence>
<dbReference type="NCBIfam" id="NF004490">
    <property type="entry name" value="PRK05820.1"/>
    <property type="match status" value="1"/>
</dbReference>